<reference evidence="1 2" key="1">
    <citation type="submission" date="2021-03" db="EMBL/GenBank/DDBJ databases">
        <title>Novel species identification of genus Shewanella.</title>
        <authorList>
            <person name="Liu G."/>
            <person name="Zhang Q."/>
        </authorList>
    </citation>
    <scope>NUCLEOTIDE SEQUENCE [LARGE SCALE GENOMIC DNA]</scope>
    <source>
        <strain evidence="1 2">FJAT-53726</strain>
    </source>
</reference>
<dbReference type="AlphaFoldDB" id="A0A974XJ91"/>
<dbReference type="EMBL" id="CP071504">
    <property type="protein sequence ID" value="QSX29435.1"/>
    <property type="molecule type" value="Genomic_DNA"/>
</dbReference>
<name>A0A974XJ91_9GAMM</name>
<accession>A0A974XJ91</accession>
<gene>
    <name evidence="1" type="ORF">JYB88_14670</name>
</gene>
<proteinExistence type="predicted"/>
<evidence type="ECO:0000313" key="2">
    <source>
        <dbReference type="Proteomes" id="UP000663281"/>
    </source>
</evidence>
<dbReference type="RefSeq" id="WP_207324593.1">
    <property type="nucleotide sequence ID" value="NZ_CP071504.1"/>
</dbReference>
<sequence>MAYRFIPGILLLGLFLAQAGQVMAGEVIVRRESQAFDAFAARDQAAEEWLRQQSLKLAEQQGIWHSLPIGCLTLKGPVYLCGDSLLYPVNRRGVRVFIQL</sequence>
<protein>
    <submittedName>
        <fullName evidence="1">Uncharacterized protein</fullName>
    </submittedName>
</protein>
<keyword evidence="2" id="KW-1185">Reference proteome</keyword>
<organism evidence="1 2">
    <name type="scientific">Shewanella cyperi</name>
    <dbReference type="NCBI Taxonomy" id="2814292"/>
    <lineage>
        <taxon>Bacteria</taxon>
        <taxon>Pseudomonadati</taxon>
        <taxon>Pseudomonadota</taxon>
        <taxon>Gammaproteobacteria</taxon>
        <taxon>Alteromonadales</taxon>
        <taxon>Shewanellaceae</taxon>
        <taxon>Shewanella</taxon>
    </lineage>
</organism>
<dbReference type="Proteomes" id="UP000663281">
    <property type="component" value="Chromosome"/>
</dbReference>
<dbReference type="KEGG" id="scyp:JYB88_14670"/>
<evidence type="ECO:0000313" key="1">
    <source>
        <dbReference type="EMBL" id="QSX29435.1"/>
    </source>
</evidence>